<dbReference type="Proteomes" id="UP000886998">
    <property type="component" value="Unassembled WGS sequence"/>
</dbReference>
<keyword evidence="2" id="KW-1185">Reference proteome</keyword>
<organism evidence="1 2">
    <name type="scientific">Trichonephila inaurata madagascariensis</name>
    <dbReference type="NCBI Taxonomy" id="2747483"/>
    <lineage>
        <taxon>Eukaryota</taxon>
        <taxon>Metazoa</taxon>
        <taxon>Ecdysozoa</taxon>
        <taxon>Arthropoda</taxon>
        <taxon>Chelicerata</taxon>
        <taxon>Arachnida</taxon>
        <taxon>Araneae</taxon>
        <taxon>Araneomorphae</taxon>
        <taxon>Entelegynae</taxon>
        <taxon>Araneoidea</taxon>
        <taxon>Nephilidae</taxon>
        <taxon>Trichonephila</taxon>
        <taxon>Trichonephila inaurata</taxon>
    </lineage>
</organism>
<proteinExistence type="predicted"/>
<sequence>MLNRAFSKNAVLLLREWANWARNGAELEWDEIARNSRFGLQTYFPKLKREKRLQKLMSLRGGIWNDYHELIFCFSILDQNEVKTKF</sequence>
<gene>
    <name evidence="1" type="ORF">TNIN_349601</name>
</gene>
<protein>
    <submittedName>
        <fullName evidence="1">Uncharacterized protein</fullName>
    </submittedName>
</protein>
<dbReference type="EMBL" id="BMAV01024727">
    <property type="protein sequence ID" value="GFS35604.1"/>
    <property type="molecule type" value="Genomic_DNA"/>
</dbReference>
<dbReference type="AlphaFoldDB" id="A0A8X6KAM2"/>
<name>A0A8X6KAM2_9ARAC</name>
<comment type="caution">
    <text evidence="1">The sequence shown here is derived from an EMBL/GenBank/DDBJ whole genome shotgun (WGS) entry which is preliminary data.</text>
</comment>
<dbReference type="OrthoDB" id="6472729at2759"/>
<evidence type="ECO:0000313" key="2">
    <source>
        <dbReference type="Proteomes" id="UP000886998"/>
    </source>
</evidence>
<accession>A0A8X6KAM2</accession>
<reference evidence="1" key="1">
    <citation type="submission" date="2020-08" db="EMBL/GenBank/DDBJ databases">
        <title>Multicomponent nature underlies the extraordinary mechanical properties of spider dragline silk.</title>
        <authorList>
            <person name="Kono N."/>
            <person name="Nakamura H."/>
            <person name="Mori M."/>
            <person name="Yoshida Y."/>
            <person name="Ohtoshi R."/>
            <person name="Malay A.D."/>
            <person name="Moran D.A.P."/>
            <person name="Tomita M."/>
            <person name="Numata K."/>
            <person name="Arakawa K."/>
        </authorList>
    </citation>
    <scope>NUCLEOTIDE SEQUENCE</scope>
</reference>
<evidence type="ECO:0000313" key="1">
    <source>
        <dbReference type="EMBL" id="GFS35604.1"/>
    </source>
</evidence>